<dbReference type="CDD" id="cd00130">
    <property type="entry name" value="PAS"/>
    <property type="match status" value="5"/>
</dbReference>
<proteinExistence type="predicted"/>
<evidence type="ECO:0000259" key="4">
    <source>
        <dbReference type="PROSITE" id="PS50113"/>
    </source>
</evidence>
<dbReference type="InterPro" id="IPR043128">
    <property type="entry name" value="Rev_trsase/Diguanyl_cyclase"/>
</dbReference>
<dbReference type="SUPFAM" id="SSF55785">
    <property type="entry name" value="PYP-like sensor domain (PAS domain)"/>
    <property type="match status" value="5"/>
</dbReference>
<dbReference type="PROSITE" id="PS50113">
    <property type="entry name" value="PAC"/>
    <property type="match status" value="4"/>
</dbReference>
<dbReference type="EMBL" id="MSYM01000013">
    <property type="protein sequence ID" value="OLP06588.1"/>
    <property type="molecule type" value="Genomic_DNA"/>
</dbReference>
<dbReference type="PANTHER" id="PTHR44757">
    <property type="entry name" value="DIGUANYLATE CYCLASE DGCP"/>
    <property type="match status" value="1"/>
</dbReference>
<comment type="caution">
    <text evidence="6">The sequence shown here is derived from an EMBL/GenBank/DDBJ whole genome shotgun (WGS) entry which is preliminary data.</text>
</comment>
<dbReference type="SUPFAM" id="SSF55073">
    <property type="entry name" value="Nucleotide cyclase"/>
    <property type="match status" value="1"/>
</dbReference>
<dbReference type="Pfam" id="PF08447">
    <property type="entry name" value="PAS_3"/>
    <property type="match status" value="3"/>
</dbReference>
<evidence type="ECO:0000259" key="3">
    <source>
        <dbReference type="PROSITE" id="PS50112"/>
    </source>
</evidence>
<dbReference type="SMART" id="SM00091">
    <property type="entry name" value="PAS"/>
    <property type="match status" value="4"/>
</dbReference>
<dbReference type="STRING" id="81479.RA876_08185"/>
<feature type="domain" description="PAC" evidence="4">
    <location>
        <begin position="407"/>
        <end position="460"/>
    </location>
</feature>
<name>A0A1Q8YEX4_9BURK</name>
<dbReference type="PROSITE" id="PS50112">
    <property type="entry name" value="PAS"/>
    <property type="match status" value="3"/>
</dbReference>
<feature type="coiled-coil region" evidence="1">
    <location>
        <begin position="444"/>
        <end position="471"/>
    </location>
</feature>
<sequence length="1131" mass="126676">MISVKKFLATGLQRCTALAVLTLLALLALLWSAVAWNHQDAERQELDDIRRETATLARLFANDADSTFRSVDHALLELRSAWVNRPADLGHEVKGYTEFLDEAFLQIAVIGADGNLAYSNLGMPNEPTFLGEREYFKMHQGTLQDKLFVSRPLKGKVSGKWSIQLSRPIFRNAQWVGVVVISVDPNYFVKFYQNAGMGKDGAAGMVRDTGEVMAHSSGQDVYVGKVIEASLFTSPGAPQQGSFRRKSQVDGVERLSSYYRLPQYGLTVLVGPSLVEHLAPLRSQQRQTLLAAGLITVLVLLVAWLLLRAMVRKEAAHQALVVAEAAARDSSQRLNEVIRGAHIATWEWQVQTGATVFNARWAEIVGYTLAELAPISIETWNKLVHPDDAKLSGDLLARCFSRELDTYACEARMRHKEGHWVWVSDRARVVEWAADGKPLRMAGTHQDITERKNAEERLKESEERFRSIANATPVMIWLAGTDTLCYWFNAGWLAFTGRTQEQEMGNGWLEGVHPDDLARCAAFYLRHFEQRLPFQMEYRLRHHSGQYRWIHDSGVPRFDAQGVFVGYIGSCVDAHEVRTIKDQLAAMADAVPGVVYQFIIHPDRRAQFSYLSQGIEALYGVSVEAGLRDHNALTHCIAPQDRVSYSAWAGRASQRLTPWQHEFRIIASDGTPKWVHDQATPQLQSDGSVLWSGILTDITERKQVQEKLKESEQRFRMLFDNSPDAYLIVQMDNAVITDCNHATEVMLRGERAQILGKTPYQLSPLHQPDGRPTADAFAAVIHRLLQKGSHRFECLHQRLDGSDFWVDVCVSVAKMGLQQVLLVNWRDVTERKQIHQALQSIETRSRHMFEKNTSVMLLIEPVSGEIMAANPSALAYYGYAAERLVGAPVGLLNTMAAEALAQERQLALSEARNYFNFQHRLASGELRDVEVYSTPIEQGGKALLFSIVHDITARKQVEEKILHMAQHDALTGLANRALFTDRLQRDLASARRDQTSLALMFIDLDKFKPVNDEHGHAVGDLLLQAVTQRMQACVRDSDTLARIGGDEFVVLLRDVAGESEALAVAEKIRASLAQPFELAGHSLNISCCVGVALYPQHGLDDLALSKHADHAMYQAKERGRNQVVLYHAPPV</sequence>
<dbReference type="AlphaFoldDB" id="A0A1Q8YEX4"/>
<dbReference type="RefSeq" id="WP_075586997.1">
    <property type="nucleotide sequence ID" value="NZ_MSYM01000013.1"/>
</dbReference>
<dbReference type="SMART" id="SM00267">
    <property type="entry name" value="GGDEF"/>
    <property type="match status" value="1"/>
</dbReference>
<dbReference type="CDD" id="cd01949">
    <property type="entry name" value="GGDEF"/>
    <property type="match status" value="1"/>
</dbReference>
<dbReference type="FunFam" id="3.30.70.270:FF:000001">
    <property type="entry name" value="Diguanylate cyclase domain protein"/>
    <property type="match status" value="1"/>
</dbReference>
<dbReference type="InterPro" id="IPR013655">
    <property type="entry name" value="PAS_fold_3"/>
</dbReference>
<feature type="domain" description="PAS" evidence="3">
    <location>
        <begin position="841"/>
        <end position="886"/>
    </location>
</feature>
<feature type="domain" description="PAC" evidence="4">
    <location>
        <begin position="534"/>
        <end position="586"/>
    </location>
</feature>
<dbReference type="InterPro" id="IPR000700">
    <property type="entry name" value="PAS-assoc_C"/>
</dbReference>
<dbReference type="CDD" id="cd12914">
    <property type="entry name" value="PDC1_DGC_like"/>
    <property type="match status" value="1"/>
</dbReference>
<dbReference type="CDD" id="cd12915">
    <property type="entry name" value="PDC2_DGC_like"/>
    <property type="match status" value="1"/>
</dbReference>
<evidence type="ECO:0000256" key="1">
    <source>
        <dbReference type="SAM" id="Coils"/>
    </source>
</evidence>
<dbReference type="Gene3D" id="3.30.70.270">
    <property type="match status" value="1"/>
</dbReference>
<keyword evidence="2" id="KW-1133">Transmembrane helix</keyword>
<dbReference type="PROSITE" id="PS50887">
    <property type="entry name" value="GGDEF"/>
    <property type="match status" value="1"/>
</dbReference>
<dbReference type="Gene3D" id="3.30.450.20">
    <property type="entry name" value="PAS domain"/>
    <property type="match status" value="7"/>
</dbReference>
<dbReference type="InterPro" id="IPR001610">
    <property type="entry name" value="PAC"/>
</dbReference>
<dbReference type="NCBIfam" id="TIGR00229">
    <property type="entry name" value="sensory_box"/>
    <property type="match status" value="5"/>
</dbReference>
<feature type="domain" description="PAC" evidence="4">
    <location>
        <begin position="790"/>
        <end position="840"/>
    </location>
</feature>
<evidence type="ECO:0000259" key="5">
    <source>
        <dbReference type="PROSITE" id="PS50887"/>
    </source>
</evidence>
<dbReference type="GO" id="GO:0003824">
    <property type="term" value="F:catalytic activity"/>
    <property type="evidence" value="ECO:0007669"/>
    <property type="project" value="UniProtKB-ARBA"/>
</dbReference>
<dbReference type="InterPro" id="IPR000160">
    <property type="entry name" value="GGDEF_dom"/>
</dbReference>
<keyword evidence="7" id="KW-1185">Reference proteome</keyword>
<dbReference type="InterPro" id="IPR000014">
    <property type="entry name" value="PAS"/>
</dbReference>
<accession>A0A1Q8YEX4</accession>
<evidence type="ECO:0000313" key="7">
    <source>
        <dbReference type="Proteomes" id="UP000185911"/>
    </source>
</evidence>
<keyword evidence="2" id="KW-0812">Transmembrane</keyword>
<dbReference type="InterPro" id="IPR052155">
    <property type="entry name" value="Biofilm_reg_signaling"/>
</dbReference>
<dbReference type="InterPro" id="IPR029787">
    <property type="entry name" value="Nucleotide_cyclase"/>
</dbReference>
<feature type="domain" description="PAC" evidence="4">
    <location>
        <begin position="659"/>
        <end position="710"/>
    </location>
</feature>
<feature type="domain" description="PAS" evidence="3">
    <location>
        <begin position="711"/>
        <end position="788"/>
    </location>
</feature>
<dbReference type="InterPro" id="IPR013656">
    <property type="entry name" value="PAS_4"/>
</dbReference>
<dbReference type="SMART" id="SM00086">
    <property type="entry name" value="PAC"/>
    <property type="match status" value="5"/>
</dbReference>
<dbReference type="Proteomes" id="UP000185911">
    <property type="component" value="Unassembled WGS sequence"/>
</dbReference>
<evidence type="ECO:0000313" key="6">
    <source>
        <dbReference type="EMBL" id="OLP06588.1"/>
    </source>
</evidence>
<feature type="transmembrane region" description="Helical" evidence="2">
    <location>
        <begin position="289"/>
        <end position="307"/>
    </location>
</feature>
<dbReference type="Pfam" id="PF00990">
    <property type="entry name" value="GGDEF"/>
    <property type="match status" value="1"/>
</dbReference>
<dbReference type="Pfam" id="PF08448">
    <property type="entry name" value="PAS_4"/>
    <property type="match status" value="1"/>
</dbReference>
<evidence type="ECO:0000256" key="2">
    <source>
        <dbReference type="SAM" id="Phobius"/>
    </source>
</evidence>
<dbReference type="PANTHER" id="PTHR44757:SF2">
    <property type="entry name" value="BIOFILM ARCHITECTURE MAINTENANCE PROTEIN MBAA"/>
    <property type="match status" value="1"/>
</dbReference>
<feature type="domain" description="PAS" evidence="3">
    <location>
        <begin position="461"/>
        <end position="516"/>
    </location>
</feature>
<dbReference type="InterPro" id="IPR035965">
    <property type="entry name" value="PAS-like_dom_sf"/>
</dbReference>
<gene>
    <name evidence="6" type="ORF">BLL52_2824</name>
</gene>
<reference evidence="6 7" key="1">
    <citation type="submission" date="2017-01" db="EMBL/GenBank/DDBJ databases">
        <title>Genome sequence of Rhodoferax antarcticus ANT.BR, a psychrophilic purple nonsulfur bacterium from an Antarctic microbial mat.</title>
        <authorList>
            <person name="Baker J."/>
            <person name="Riester C."/>
            <person name="Skinner B."/>
            <person name="Newell A."/>
            <person name="Swingley W."/>
            <person name="Madigan M."/>
            <person name="Jung D."/>
            <person name="Asao M."/>
            <person name="Chen M."/>
            <person name="Loughlin P."/>
            <person name="Pan H."/>
            <person name="Lin S."/>
            <person name="Li N."/>
            <person name="Shaw J."/>
            <person name="Prado M."/>
            <person name="Sherman C."/>
            <person name="Li X."/>
            <person name="Tang J."/>
            <person name="Blankenship R."/>
            <person name="Zhao T."/>
            <person name="Touchman J."/>
            <person name="Sattley M."/>
        </authorList>
    </citation>
    <scope>NUCLEOTIDE SEQUENCE [LARGE SCALE GENOMIC DNA]</scope>
    <source>
        <strain evidence="6 7">ANT.BR</strain>
    </source>
</reference>
<feature type="domain" description="GGDEF" evidence="5">
    <location>
        <begin position="995"/>
        <end position="1128"/>
    </location>
</feature>
<dbReference type="FunFam" id="3.30.450.20:FF:000099">
    <property type="entry name" value="Sensory box sensor histidine kinase"/>
    <property type="match status" value="1"/>
</dbReference>
<keyword evidence="2" id="KW-0472">Membrane</keyword>
<dbReference type="Pfam" id="PF13426">
    <property type="entry name" value="PAS_9"/>
    <property type="match status" value="1"/>
</dbReference>
<dbReference type="NCBIfam" id="TIGR00254">
    <property type="entry name" value="GGDEF"/>
    <property type="match status" value="1"/>
</dbReference>
<organism evidence="6 7">
    <name type="scientific">Rhodoferax antarcticus ANT.BR</name>
    <dbReference type="NCBI Taxonomy" id="1111071"/>
    <lineage>
        <taxon>Bacteria</taxon>
        <taxon>Pseudomonadati</taxon>
        <taxon>Pseudomonadota</taxon>
        <taxon>Betaproteobacteria</taxon>
        <taxon>Burkholderiales</taxon>
        <taxon>Comamonadaceae</taxon>
        <taxon>Rhodoferax</taxon>
    </lineage>
</organism>
<keyword evidence="1" id="KW-0175">Coiled coil</keyword>
<protein>
    <submittedName>
        <fullName evidence="6">GGDEF, PAS domain-containing sensory box protein</fullName>
    </submittedName>
</protein>